<organism evidence="2 3">
    <name type="scientific">Paraconexibacter antarcticus</name>
    <dbReference type="NCBI Taxonomy" id="2949664"/>
    <lineage>
        <taxon>Bacteria</taxon>
        <taxon>Bacillati</taxon>
        <taxon>Actinomycetota</taxon>
        <taxon>Thermoleophilia</taxon>
        <taxon>Solirubrobacterales</taxon>
        <taxon>Paraconexibacteraceae</taxon>
        <taxon>Paraconexibacter</taxon>
    </lineage>
</organism>
<keyword evidence="3" id="KW-1185">Reference proteome</keyword>
<evidence type="ECO:0000313" key="2">
    <source>
        <dbReference type="EMBL" id="UTI64111.1"/>
    </source>
</evidence>
<feature type="chain" id="PRO_5045857882" evidence="1">
    <location>
        <begin position="26"/>
        <end position="458"/>
    </location>
</feature>
<accession>A0ABY5DT17</accession>
<name>A0ABY5DT17_9ACTN</name>
<reference evidence="2 3" key="1">
    <citation type="submission" date="2022-06" db="EMBL/GenBank/DDBJ databases">
        <title>Paraconexibacter antarcticus.</title>
        <authorList>
            <person name="Kim C.S."/>
        </authorList>
    </citation>
    <scope>NUCLEOTIDE SEQUENCE [LARGE SCALE GENOMIC DNA]</scope>
    <source>
        <strain evidence="2 3">02-257</strain>
    </source>
</reference>
<dbReference type="Proteomes" id="UP001056035">
    <property type="component" value="Chromosome"/>
</dbReference>
<gene>
    <name evidence="2" type="ORF">NBH00_22580</name>
</gene>
<dbReference type="EMBL" id="CP098502">
    <property type="protein sequence ID" value="UTI64111.1"/>
    <property type="molecule type" value="Genomic_DNA"/>
</dbReference>
<keyword evidence="1" id="KW-0732">Signal</keyword>
<dbReference type="RefSeq" id="WP_254570824.1">
    <property type="nucleotide sequence ID" value="NZ_CP098502.1"/>
</dbReference>
<feature type="signal peptide" evidence="1">
    <location>
        <begin position="1"/>
        <end position="25"/>
    </location>
</feature>
<evidence type="ECO:0000313" key="3">
    <source>
        <dbReference type="Proteomes" id="UP001056035"/>
    </source>
</evidence>
<evidence type="ECO:0000256" key="1">
    <source>
        <dbReference type="SAM" id="SignalP"/>
    </source>
</evidence>
<proteinExistence type="predicted"/>
<protein>
    <submittedName>
        <fullName evidence="2">Uncharacterized protein</fullName>
    </submittedName>
</protein>
<sequence length="458" mass="46171">MSRRPATLLATAATLALALPATSLAAGFGPPRGLRYGAPAPLPGRAAVVLNEDALGVAVADTGGTLASGAAGPHTLATAFTNGVFLDRKTFTPTNTAVGPDNGQLAPYAHTGLAIAGLHRTHTASQAVLSFGRLGPNRAQAGALHPVGPAGLQAHAPVLAADPAGDLAMAFAVCRDGGCRSSLVYLATRRAGSSHITTTRVGTSTRTLPRVAVAINGRGDALAVWTDLERVRARVRTAGGTLRATQTVGATQRGSLAAPSAALSLHRAELVGWSTQVVHEGDPTAGEVRVAQSRGGAFAQTRLATLPALSGQSVASAVVRVAFGATGLRRLAWTGYDGGHFTVRTALLHGAANSGTASLVDAQTLSAPRDDAILDDLELAGPRTLVVLRSGLRGDEPQPGGEAVQVAEQRTASGPFALATVSGSDPVDGPADAALIPGRALVVYGATSMGARYVEEVG</sequence>